<dbReference type="InterPro" id="IPR015854">
    <property type="entry name" value="ABC_transpr_LolD-like"/>
</dbReference>
<dbReference type="CDD" id="cd03255">
    <property type="entry name" value="ABC_MJ0796_LolCDE_FtsE"/>
    <property type="match status" value="1"/>
</dbReference>
<dbReference type="InterPro" id="IPR017871">
    <property type="entry name" value="ABC_transporter-like_CS"/>
</dbReference>
<dbReference type="PANTHER" id="PTHR24220:SF692">
    <property type="entry name" value="ABC TRANSPORTER DOMAIN-CONTAINING PROTEIN"/>
    <property type="match status" value="1"/>
</dbReference>
<dbReference type="GO" id="GO:0098796">
    <property type="term" value="C:membrane protein complex"/>
    <property type="evidence" value="ECO:0007669"/>
    <property type="project" value="UniProtKB-ARBA"/>
</dbReference>
<dbReference type="InterPro" id="IPR003439">
    <property type="entry name" value="ABC_transporter-like_ATP-bd"/>
</dbReference>
<dbReference type="AlphaFoldDB" id="A0A5C5TVX3"/>
<evidence type="ECO:0000313" key="6">
    <source>
        <dbReference type="Proteomes" id="UP000320791"/>
    </source>
</evidence>
<dbReference type="OrthoDB" id="9802264at2"/>
<dbReference type="SUPFAM" id="SSF52540">
    <property type="entry name" value="P-loop containing nucleoside triphosphate hydrolases"/>
    <property type="match status" value="1"/>
</dbReference>
<dbReference type="InterPro" id="IPR003593">
    <property type="entry name" value="AAA+_ATPase"/>
</dbReference>
<evidence type="ECO:0000313" key="5">
    <source>
        <dbReference type="EMBL" id="TWT17777.1"/>
    </source>
</evidence>
<evidence type="ECO:0000256" key="2">
    <source>
        <dbReference type="ARBA" id="ARBA00022741"/>
    </source>
</evidence>
<gene>
    <name evidence="5" type="ORF">FRX94_12285</name>
</gene>
<accession>A0A5C5TVX3</accession>
<keyword evidence="2" id="KW-0547">Nucleotide-binding</keyword>
<comment type="caution">
    <text evidence="5">The sequence shown here is derived from an EMBL/GenBank/DDBJ whole genome shotgun (WGS) entry which is preliminary data.</text>
</comment>
<dbReference type="Proteomes" id="UP000320791">
    <property type="component" value="Unassembled WGS sequence"/>
</dbReference>
<name>A0A5C5TVX3_9CORY</name>
<proteinExistence type="predicted"/>
<dbReference type="FunFam" id="3.40.50.300:FF:000032">
    <property type="entry name" value="Export ABC transporter ATP-binding protein"/>
    <property type="match status" value="1"/>
</dbReference>
<evidence type="ECO:0000259" key="4">
    <source>
        <dbReference type="PROSITE" id="PS50893"/>
    </source>
</evidence>
<evidence type="ECO:0000256" key="3">
    <source>
        <dbReference type="ARBA" id="ARBA00022840"/>
    </source>
</evidence>
<dbReference type="GO" id="GO:0016887">
    <property type="term" value="F:ATP hydrolysis activity"/>
    <property type="evidence" value="ECO:0007669"/>
    <property type="project" value="InterPro"/>
</dbReference>
<dbReference type="PROSITE" id="PS00211">
    <property type="entry name" value="ABC_TRANSPORTER_1"/>
    <property type="match status" value="1"/>
</dbReference>
<keyword evidence="1" id="KW-0813">Transport</keyword>
<dbReference type="RefSeq" id="WP_146325641.1">
    <property type="nucleotide sequence ID" value="NZ_BAABLR010000059.1"/>
</dbReference>
<reference evidence="5 6" key="1">
    <citation type="submission" date="2019-08" db="EMBL/GenBank/DDBJ databases">
        <authorList>
            <person name="Lei W."/>
        </authorList>
    </citation>
    <scope>NUCLEOTIDE SEQUENCE [LARGE SCALE GENOMIC DNA]</scope>
    <source>
        <strain evidence="5 6">CCUG 58627</strain>
    </source>
</reference>
<organism evidence="5 6">
    <name type="scientific">Corynebacterium canis</name>
    <dbReference type="NCBI Taxonomy" id="679663"/>
    <lineage>
        <taxon>Bacteria</taxon>
        <taxon>Bacillati</taxon>
        <taxon>Actinomycetota</taxon>
        <taxon>Actinomycetes</taxon>
        <taxon>Mycobacteriales</taxon>
        <taxon>Corynebacteriaceae</taxon>
        <taxon>Corynebacterium</taxon>
    </lineage>
</organism>
<dbReference type="GO" id="GO:0005524">
    <property type="term" value="F:ATP binding"/>
    <property type="evidence" value="ECO:0007669"/>
    <property type="project" value="UniProtKB-KW"/>
</dbReference>
<dbReference type="EMBL" id="VOHM01000039">
    <property type="protein sequence ID" value="TWT17777.1"/>
    <property type="molecule type" value="Genomic_DNA"/>
</dbReference>
<dbReference type="SMART" id="SM00382">
    <property type="entry name" value="AAA"/>
    <property type="match status" value="1"/>
</dbReference>
<dbReference type="PROSITE" id="PS50893">
    <property type="entry name" value="ABC_TRANSPORTER_2"/>
    <property type="match status" value="1"/>
</dbReference>
<dbReference type="InterPro" id="IPR027417">
    <property type="entry name" value="P-loop_NTPase"/>
</dbReference>
<dbReference type="InterPro" id="IPR017911">
    <property type="entry name" value="MacB-like_ATP-bd"/>
</dbReference>
<dbReference type="GO" id="GO:0022857">
    <property type="term" value="F:transmembrane transporter activity"/>
    <property type="evidence" value="ECO:0007669"/>
    <property type="project" value="UniProtKB-ARBA"/>
</dbReference>
<dbReference type="PANTHER" id="PTHR24220">
    <property type="entry name" value="IMPORT ATP-BINDING PROTEIN"/>
    <property type="match status" value="1"/>
</dbReference>
<keyword evidence="6" id="KW-1185">Reference proteome</keyword>
<keyword evidence="3 5" id="KW-0067">ATP-binding</keyword>
<dbReference type="Gene3D" id="3.40.50.300">
    <property type="entry name" value="P-loop containing nucleotide triphosphate hydrolases"/>
    <property type="match status" value="1"/>
</dbReference>
<evidence type="ECO:0000256" key="1">
    <source>
        <dbReference type="ARBA" id="ARBA00022448"/>
    </source>
</evidence>
<sequence>MPLIDIRGVVKRFNVGTEAELTVIPGCDFQVYPGEFVAVVGASGSGKSTLMNIIGLLDRPTEGSYLFDGVDMLDTDDDQLAHYRSQNIGFIFQNFNLIGRISALRNVEVPMLYAGLSARERSERAAELLEMVDMGDRMNHLPNELSGGQKQRVAIARALANDPDLLLADEPTGALDSNTGRLVMDMFHKLNQEQKKTIVFITHNPELAAETSRTVIMTDGRLAEAEVKQ</sequence>
<feature type="domain" description="ABC transporter" evidence="4">
    <location>
        <begin position="4"/>
        <end position="229"/>
    </location>
</feature>
<dbReference type="GO" id="GO:0005886">
    <property type="term" value="C:plasma membrane"/>
    <property type="evidence" value="ECO:0007669"/>
    <property type="project" value="TreeGrafter"/>
</dbReference>
<dbReference type="Pfam" id="PF00005">
    <property type="entry name" value="ABC_tran"/>
    <property type="match status" value="1"/>
</dbReference>
<protein>
    <submittedName>
        <fullName evidence="5">ABC transporter ATP-binding protein</fullName>
    </submittedName>
</protein>